<dbReference type="InterPro" id="IPR044285">
    <property type="entry name" value="PWP1"/>
</dbReference>
<dbReference type="FunFam" id="2.130.10.10:FF:002899">
    <property type="entry name" value="Uncharacterized protein"/>
    <property type="match status" value="1"/>
</dbReference>
<feature type="region of interest" description="Disordered" evidence="5">
    <location>
        <begin position="114"/>
        <end position="142"/>
    </location>
</feature>
<evidence type="ECO:0000256" key="5">
    <source>
        <dbReference type="SAM" id="MobiDB-lite"/>
    </source>
</evidence>
<organism evidence="6 7">
    <name type="scientific">Peronospora matthiolae</name>
    <dbReference type="NCBI Taxonomy" id="2874970"/>
    <lineage>
        <taxon>Eukaryota</taxon>
        <taxon>Sar</taxon>
        <taxon>Stramenopiles</taxon>
        <taxon>Oomycota</taxon>
        <taxon>Peronosporomycetes</taxon>
        <taxon>Peronosporales</taxon>
        <taxon>Peronosporaceae</taxon>
        <taxon>Peronospora</taxon>
    </lineage>
</organism>
<evidence type="ECO:0000256" key="2">
    <source>
        <dbReference type="ARBA" id="ARBA00022574"/>
    </source>
</evidence>
<dbReference type="AlphaFoldDB" id="A0AAV1T511"/>
<keyword evidence="1" id="KW-0597">Phosphoprotein</keyword>
<dbReference type="InterPro" id="IPR036322">
    <property type="entry name" value="WD40_repeat_dom_sf"/>
</dbReference>
<dbReference type="SUPFAM" id="SSF50978">
    <property type="entry name" value="WD40 repeat-like"/>
    <property type="match status" value="1"/>
</dbReference>
<comment type="caution">
    <text evidence="6">The sequence shown here is derived from an EMBL/GenBank/DDBJ whole genome shotgun (WGS) entry which is preliminary data.</text>
</comment>
<feature type="compositionally biased region" description="Acidic residues" evidence="5">
    <location>
        <begin position="91"/>
        <end position="102"/>
    </location>
</feature>
<sequence>MISALAWVPKGASRRLPEKLVLTDREVQLLQERAHREEEAEEAAAEEEGPNPDERDSNGLPLSFKMDDYDDEDDDVALKNFIDRSAGPSAIDDEDEEDGEDELNDVVEDVAMDEKETEHEALENEEDEEEDEDQDDELEIDKEDVEIRPTDSVILVANTEEDFSTLEVQVYDDENGALYVHHEINLPAFPLCMAWLDCAPVPLDPRTGPVDGSYVAVGTFKTGIEIWDLNVMDVLEPSATLGGEQDEDLRGVAMPTMSKRRKNRATALKPGSHQDAVMALDWNSSHRNMLASGSADSTVKVWDITTQKCLYTMAHHSDKVQSVRWNPAETTVLASASFDRQIVVLDGRKPDAFSKFQLSAEVESLAWIPHSPSTIVASSEDGVVVGFDVRMNGSSPLFRFNAHSCTVSAISFSAQVPGLMATAGVDKTVKLWDLKDNAPVCVTSMEMNVGELFALSFYQDSPFMLGVGGSKGVLALWDTFDNESVKRLFGSRTQGLATTASSDISASFRSPYQLGEELALEEECTKQTQGRKKKAGKSKKSKK</sequence>
<evidence type="ECO:0000256" key="3">
    <source>
        <dbReference type="ARBA" id="ARBA00022737"/>
    </source>
</evidence>
<evidence type="ECO:0008006" key="8">
    <source>
        <dbReference type="Google" id="ProtNLM"/>
    </source>
</evidence>
<evidence type="ECO:0000313" key="6">
    <source>
        <dbReference type="EMBL" id="CAK7901509.1"/>
    </source>
</evidence>
<accession>A0AAV1T511</accession>
<keyword evidence="2 4" id="KW-0853">WD repeat</keyword>
<dbReference type="PROSITE" id="PS00678">
    <property type="entry name" value="WD_REPEATS_1"/>
    <property type="match status" value="2"/>
</dbReference>
<dbReference type="InterPro" id="IPR015943">
    <property type="entry name" value="WD40/YVTN_repeat-like_dom_sf"/>
</dbReference>
<evidence type="ECO:0000256" key="4">
    <source>
        <dbReference type="PROSITE-ProRule" id="PRU00221"/>
    </source>
</evidence>
<evidence type="ECO:0000313" key="7">
    <source>
        <dbReference type="Proteomes" id="UP001162060"/>
    </source>
</evidence>
<dbReference type="PRINTS" id="PR00320">
    <property type="entry name" value="GPROTEINBRPT"/>
</dbReference>
<dbReference type="InterPro" id="IPR019775">
    <property type="entry name" value="WD40_repeat_CS"/>
</dbReference>
<feature type="compositionally biased region" description="Basic residues" evidence="5">
    <location>
        <begin position="529"/>
        <end position="543"/>
    </location>
</feature>
<dbReference type="PROSITE" id="PS50294">
    <property type="entry name" value="WD_REPEATS_REGION"/>
    <property type="match status" value="2"/>
</dbReference>
<dbReference type="PANTHER" id="PTHR14091">
    <property type="entry name" value="PERIODIC TRYPTOPHAN PROTEIN 1"/>
    <property type="match status" value="1"/>
</dbReference>
<feature type="region of interest" description="Disordered" evidence="5">
    <location>
        <begin position="522"/>
        <end position="543"/>
    </location>
</feature>
<reference evidence="6" key="1">
    <citation type="submission" date="2024-01" db="EMBL/GenBank/DDBJ databases">
        <authorList>
            <person name="Webb A."/>
        </authorList>
    </citation>
    <scope>NUCLEOTIDE SEQUENCE</scope>
    <source>
        <strain evidence="6">Pm1</strain>
    </source>
</reference>
<evidence type="ECO:0000256" key="1">
    <source>
        <dbReference type="ARBA" id="ARBA00022553"/>
    </source>
</evidence>
<dbReference type="Gene3D" id="2.130.10.10">
    <property type="entry name" value="YVTN repeat-like/Quinoprotein amine dehydrogenase"/>
    <property type="match status" value="2"/>
</dbReference>
<feature type="compositionally biased region" description="Acidic residues" evidence="5">
    <location>
        <begin position="123"/>
        <end position="142"/>
    </location>
</feature>
<dbReference type="GO" id="GO:0005634">
    <property type="term" value="C:nucleus"/>
    <property type="evidence" value="ECO:0007669"/>
    <property type="project" value="TreeGrafter"/>
</dbReference>
<dbReference type="GO" id="GO:0006364">
    <property type="term" value="P:rRNA processing"/>
    <property type="evidence" value="ECO:0007669"/>
    <property type="project" value="InterPro"/>
</dbReference>
<dbReference type="Proteomes" id="UP001162060">
    <property type="component" value="Unassembled WGS sequence"/>
</dbReference>
<dbReference type="SMART" id="SM00320">
    <property type="entry name" value="WD40"/>
    <property type="match status" value="5"/>
</dbReference>
<feature type="repeat" description="WD" evidence="4">
    <location>
        <begin position="270"/>
        <end position="312"/>
    </location>
</feature>
<dbReference type="Pfam" id="PF00400">
    <property type="entry name" value="WD40"/>
    <property type="match status" value="3"/>
</dbReference>
<name>A0AAV1T511_9STRA</name>
<dbReference type="InterPro" id="IPR001680">
    <property type="entry name" value="WD40_rpt"/>
</dbReference>
<feature type="region of interest" description="Disordered" evidence="5">
    <location>
        <begin position="31"/>
        <end position="102"/>
    </location>
</feature>
<dbReference type="InterPro" id="IPR020472">
    <property type="entry name" value="WD40_PAC1"/>
</dbReference>
<gene>
    <name evidence="6" type="ORF">PM001_LOCUS2285</name>
</gene>
<proteinExistence type="predicted"/>
<feature type="compositionally biased region" description="Acidic residues" evidence="5">
    <location>
        <begin position="39"/>
        <end position="51"/>
    </location>
</feature>
<dbReference type="PROSITE" id="PS50082">
    <property type="entry name" value="WD_REPEATS_2"/>
    <property type="match status" value="2"/>
</dbReference>
<protein>
    <recommendedName>
        <fullName evidence="8">Periodic tryptophan protein 1</fullName>
    </recommendedName>
</protein>
<feature type="repeat" description="WD" evidence="4">
    <location>
        <begin position="400"/>
        <end position="442"/>
    </location>
</feature>
<keyword evidence="3" id="KW-0677">Repeat</keyword>
<dbReference type="EMBL" id="CAKLBY020000024">
    <property type="protein sequence ID" value="CAK7901509.1"/>
    <property type="molecule type" value="Genomic_DNA"/>
</dbReference>
<dbReference type="PANTHER" id="PTHR14091:SF0">
    <property type="entry name" value="PERIODIC TRYPTOPHAN PROTEIN 1 HOMOLOG"/>
    <property type="match status" value="1"/>
</dbReference>